<reference evidence="2" key="1">
    <citation type="submission" date="2023-01" db="EMBL/GenBank/DDBJ databases">
        <title>The chitinases involved in constricting ring structure development in the nematode-trapping fungus Drechslerella dactyloides.</title>
        <authorList>
            <person name="Wang R."/>
            <person name="Zhang L."/>
            <person name="Tang P."/>
            <person name="Li S."/>
            <person name="Liang L."/>
        </authorList>
    </citation>
    <scope>NUCLEOTIDE SEQUENCE</scope>
    <source>
        <strain evidence="2">YMF1.00031</strain>
    </source>
</reference>
<dbReference type="EMBL" id="JAQGDS010000004">
    <property type="protein sequence ID" value="KAJ6261488.1"/>
    <property type="molecule type" value="Genomic_DNA"/>
</dbReference>
<comment type="caution">
    <text evidence="2">The sequence shown here is derived from an EMBL/GenBank/DDBJ whole genome shotgun (WGS) entry which is preliminary data.</text>
</comment>
<evidence type="ECO:0000313" key="3">
    <source>
        <dbReference type="Proteomes" id="UP001221413"/>
    </source>
</evidence>
<organism evidence="2 3">
    <name type="scientific">Drechslerella dactyloides</name>
    <name type="common">Nematode-trapping fungus</name>
    <name type="synonym">Arthrobotrys dactyloides</name>
    <dbReference type="NCBI Taxonomy" id="74499"/>
    <lineage>
        <taxon>Eukaryota</taxon>
        <taxon>Fungi</taxon>
        <taxon>Dikarya</taxon>
        <taxon>Ascomycota</taxon>
        <taxon>Pezizomycotina</taxon>
        <taxon>Orbiliomycetes</taxon>
        <taxon>Orbiliales</taxon>
        <taxon>Orbiliaceae</taxon>
        <taxon>Drechslerella</taxon>
    </lineage>
</organism>
<dbReference type="AlphaFoldDB" id="A0AAD6NLT2"/>
<evidence type="ECO:0000313" key="2">
    <source>
        <dbReference type="EMBL" id="KAJ6261488.1"/>
    </source>
</evidence>
<dbReference type="SMART" id="SM00256">
    <property type="entry name" value="FBOX"/>
    <property type="match status" value="1"/>
</dbReference>
<feature type="domain" description="F-box" evidence="1">
    <location>
        <begin position="15"/>
        <end position="55"/>
    </location>
</feature>
<name>A0AAD6NLT2_DREDA</name>
<dbReference type="Gene3D" id="1.20.1280.50">
    <property type="match status" value="1"/>
</dbReference>
<dbReference type="Proteomes" id="UP001221413">
    <property type="component" value="Unassembled WGS sequence"/>
</dbReference>
<proteinExistence type="predicted"/>
<evidence type="ECO:0000259" key="1">
    <source>
        <dbReference type="SMART" id="SM00256"/>
    </source>
</evidence>
<accession>A0AAD6NLT2</accession>
<gene>
    <name evidence="2" type="ORF">Dda_4158</name>
</gene>
<keyword evidence="3" id="KW-1185">Reference proteome</keyword>
<sequence length="321" mass="36497">MRLRSNAAAARAPHLPLEIVAEILLNVPPVALITTCRRVSTTWKCLIETSPELKYYSTTGLRKRDEAQEAADTAAITPMALEVISRFWGKVARKTRQVEGDFACSDNFPDIRPLTNDQLGSEDIDLTFLDPHKSIDIDVEYINKMISQVFDQIAEQFDFIMQTVPFNLGEHYQELELGVTTELPPLRRVAREGPQGFLIPCEVPFKTQLLPRCLARLVRHETIALRAYEQGLYRKYSGYNIYYEYLLRSFRPALVVLELNFYVNDKLTRQLDLQEGLPPNPGNRYVKLVLDGVAPYGVWHLRGDENDVPEPCEGRGVPGTS</sequence>
<protein>
    <recommendedName>
        <fullName evidence="1">F-box domain-containing protein</fullName>
    </recommendedName>
</protein>
<dbReference type="InterPro" id="IPR036047">
    <property type="entry name" value="F-box-like_dom_sf"/>
</dbReference>
<dbReference type="Pfam" id="PF00646">
    <property type="entry name" value="F-box"/>
    <property type="match status" value="1"/>
</dbReference>
<dbReference type="InterPro" id="IPR001810">
    <property type="entry name" value="F-box_dom"/>
</dbReference>
<dbReference type="SUPFAM" id="SSF81383">
    <property type="entry name" value="F-box domain"/>
    <property type="match status" value="1"/>
</dbReference>